<dbReference type="PANTHER" id="PTHR12112:SF39">
    <property type="entry name" value="EG:152A3.5 PROTEIN (FBGN0003116_PN PROTEIN)"/>
    <property type="match status" value="1"/>
</dbReference>
<evidence type="ECO:0000256" key="1">
    <source>
        <dbReference type="ARBA" id="ARBA00001936"/>
    </source>
</evidence>
<keyword evidence="7" id="KW-1185">Reference proteome</keyword>
<dbReference type="SUPFAM" id="SSF64182">
    <property type="entry name" value="DHH phosphoesterases"/>
    <property type="match status" value="1"/>
</dbReference>
<accession>A0ABP0DCR8</accession>
<evidence type="ECO:0000256" key="4">
    <source>
        <dbReference type="ARBA" id="ARBA00023211"/>
    </source>
</evidence>
<proteinExistence type="predicted"/>
<keyword evidence="2" id="KW-0479">Metal-binding</keyword>
<evidence type="ECO:0000313" key="7">
    <source>
        <dbReference type="Proteomes" id="UP001642502"/>
    </source>
</evidence>
<comment type="cofactor">
    <cofactor evidence="1">
        <name>Mn(2+)</name>
        <dbReference type="ChEBI" id="CHEBI:29035"/>
    </cofactor>
</comment>
<dbReference type="Pfam" id="PF02833">
    <property type="entry name" value="DHHA2"/>
    <property type="match status" value="1"/>
</dbReference>
<reference evidence="6 7" key="1">
    <citation type="submission" date="2024-01" db="EMBL/GenBank/DDBJ databases">
        <authorList>
            <person name="Allen C."/>
            <person name="Tagirdzhanova G."/>
        </authorList>
    </citation>
    <scope>NUCLEOTIDE SEQUENCE [LARGE SCALE GENOMIC DNA]</scope>
    <source>
        <strain evidence="6 7">CBS 119000</strain>
    </source>
</reference>
<feature type="domain" description="DHHA2" evidence="5">
    <location>
        <begin position="269"/>
        <end position="431"/>
    </location>
</feature>
<dbReference type="InterPro" id="IPR004097">
    <property type="entry name" value="DHHA2"/>
</dbReference>
<dbReference type="InterPro" id="IPR001667">
    <property type="entry name" value="DDH_dom"/>
</dbReference>
<dbReference type="Gene3D" id="3.10.310.20">
    <property type="entry name" value="DHHA2 domain"/>
    <property type="match status" value="1"/>
</dbReference>
<comment type="caution">
    <text evidence="6">The sequence shown here is derived from an EMBL/GenBank/DDBJ whole genome shotgun (WGS) entry which is preliminary data.</text>
</comment>
<dbReference type="InterPro" id="IPR038222">
    <property type="entry name" value="DHHA2_dom_sf"/>
</dbReference>
<dbReference type="GO" id="GO:0004309">
    <property type="term" value="F:exopolyphosphatase activity"/>
    <property type="evidence" value="ECO:0007669"/>
    <property type="project" value="UniProtKB-EC"/>
</dbReference>
<dbReference type="PANTHER" id="PTHR12112">
    <property type="entry name" value="BNIP - RELATED"/>
    <property type="match status" value="1"/>
</dbReference>
<dbReference type="Gene3D" id="3.90.1640.10">
    <property type="entry name" value="inorganic pyrophosphatase (n-terminal core)"/>
    <property type="match status" value="1"/>
</dbReference>
<protein>
    <submittedName>
        <fullName evidence="6">Exopolyphosphatase</fullName>
        <ecNumber evidence="6">3.6.1.11</ecNumber>
    </submittedName>
</protein>
<keyword evidence="3 6" id="KW-0378">Hydrolase</keyword>
<dbReference type="EMBL" id="CAWUON010000008">
    <property type="protein sequence ID" value="CAK7264691.1"/>
    <property type="molecule type" value="Genomic_DNA"/>
</dbReference>
<evidence type="ECO:0000256" key="3">
    <source>
        <dbReference type="ARBA" id="ARBA00022801"/>
    </source>
</evidence>
<dbReference type="InterPro" id="IPR038763">
    <property type="entry name" value="DHH_sf"/>
</dbReference>
<evidence type="ECO:0000259" key="5">
    <source>
        <dbReference type="SMART" id="SM01131"/>
    </source>
</evidence>
<gene>
    <name evidence="6" type="primary">PPX1</name>
    <name evidence="6" type="ORF">SEPCBS119000_001123</name>
</gene>
<sequence length="434" mass="47185">MPPRSLGAFLKAARTALTAPASQRPRPLTIVVGNESADLDSLCSAILLAYLRSHTPSLNAGLHVPLCNLERRDLALRPELQAALSGSRSGTESGGQVVSLDSLITLTDLPENLAAADARWLLVDHNALTGDLAKRFQKSVVGCIDHHVDEGVVPQLDETAAGGAPRIIETCGSCASLVVDYAKDTWRDLAEREPDEATDRILARLALAPILIDTTNLQSVNKTVEVDRQAASVAESILTAASTGTREAAVTAFNPAYTADLMYDRAAFFGELSHLKNDLSSFSYGEILRKDYKQWSERTSSHTPMTCGISSVAQGLGYLLEKIGDREALLDALQAHARERKLDLAAIMTVQHDEGVFVRQLLLWAYTPEAAKAAKSFIETNREKLDLKPWGHGQLDYTGSEAEAEGKWRTCWTHGTKFSRKQVAPLVRDAMKSV</sequence>
<name>A0ABP0DCR8_9PEZI</name>
<dbReference type="EC" id="3.6.1.11" evidence="6"/>
<organism evidence="6 7">
    <name type="scientific">Sporothrix epigloea</name>
    <dbReference type="NCBI Taxonomy" id="1892477"/>
    <lineage>
        <taxon>Eukaryota</taxon>
        <taxon>Fungi</taxon>
        <taxon>Dikarya</taxon>
        <taxon>Ascomycota</taxon>
        <taxon>Pezizomycotina</taxon>
        <taxon>Sordariomycetes</taxon>
        <taxon>Sordariomycetidae</taxon>
        <taxon>Ophiostomatales</taxon>
        <taxon>Ophiostomataceae</taxon>
        <taxon>Sporothrix</taxon>
    </lineage>
</organism>
<dbReference type="SMART" id="SM01131">
    <property type="entry name" value="DHHA2"/>
    <property type="match status" value="1"/>
</dbReference>
<evidence type="ECO:0000256" key="2">
    <source>
        <dbReference type="ARBA" id="ARBA00022723"/>
    </source>
</evidence>
<dbReference type="Pfam" id="PF01368">
    <property type="entry name" value="DHH"/>
    <property type="match status" value="1"/>
</dbReference>
<evidence type="ECO:0000313" key="6">
    <source>
        <dbReference type="EMBL" id="CAK7264691.1"/>
    </source>
</evidence>
<keyword evidence="4" id="KW-0464">Manganese</keyword>
<dbReference type="Proteomes" id="UP001642502">
    <property type="component" value="Unassembled WGS sequence"/>
</dbReference>